<dbReference type="SMART" id="SM00558">
    <property type="entry name" value="JmjC"/>
    <property type="match status" value="1"/>
</dbReference>
<evidence type="ECO:0000313" key="8">
    <source>
        <dbReference type="Proteomes" id="UP001163823"/>
    </source>
</evidence>
<evidence type="ECO:0000256" key="4">
    <source>
        <dbReference type="ARBA" id="ARBA00023242"/>
    </source>
</evidence>
<dbReference type="GO" id="GO:0032454">
    <property type="term" value="F:histone H3K9 demethylase activity"/>
    <property type="evidence" value="ECO:0007669"/>
    <property type="project" value="InterPro"/>
</dbReference>
<dbReference type="FunFam" id="2.60.120.650:FF:000033">
    <property type="entry name" value="Transcription factor jumonji (JmjC) domain-containing protein"/>
    <property type="match status" value="1"/>
</dbReference>
<dbReference type="PROSITE" id="PS51184">
    <property type="entry name" value="JMJC"/>
    <property type="match status" value="1"/>
</dbReference>
<dbReference type="InterPro" id="IPR045109">
    <property type="entry name" value="LSDs-like"/>
</dbReference>
<reference evidence="7" key="1">
    <citation type="journal article" date="2023" name="Science">
        <title>Elucidation of the pathway for biosynthesis of saponin adjuvants from the soapbark tree.</title>
        <authorList>
            <person name="Reed J."/>
            <person name="Orme A."/>
            <person name="El-Demerdash A."/>
            <person name="Owen C."/>
            <person name="Martin L.B.B."/>
            <person name="Misra R.C."/>
            <person name="Kikuchi S."/>
            <person name="Rejzek M."/>
            <person name="Martin A.C."/>
            <person name="Harkess A."/>
            <person name="Leebens-Mack J."/>
            <person name="Louveau T."/>
            <person name="Stephenson M.J."/>
            <person name="Osbourn A."/>
        </authorList>
    </citation>
    <scope>NUCLEOTIDE SEQUENCE</scope>
    <source>
        <strain evidence="7">S10</strain>
    </source>
</reference>
<dbReference type="EMBL" id="JARAOO010000011">
    <property type="protein sequence ID" value="KAJ7951310.1"/>
    <property type="molecule type" value="Genomic_DNA"/>
</dbReference>
<evidence type="ECO:0000256" key="5">
    <source>
        <dbReference type="SAM" id="MobiDB-lite"/>
    </source>
</evidence>
<feature type="domain" description="JmjC" evidence="6">
    <location>
        <begin position="153"/>
        <end position="322"/>
    </location>
</feature>
<feature type="region of interest" description="Disordered" evidence="5">
    <location>
        <begin position="171"/>
        <end position="193"/>
    </location>
</feature>
<keyword evidence="8" id="KW-1185">Reference proteome</keyword>
<evidence type="ECO:0000256" key="2">
    <source>
        <dbReference type="ARBA" id="ARBA00006801"/>
    </source>
</evidence>
<gene>
    <name evidence="7" type="ORF">O6P43_027381</name>
</gene>
<dbReference type="PANTHER" id="PTHR12549:SF33">
    <property type="entry name" value="LYSINE-SPECIFIC DEMETHYLASE JMJ27"/>
    <property type="match status" value="1"/>
</dbReference>
<dbReference type="SUPFAM" id="SSF51197">
    <property type="entry name" value="Clavaminate synthase-like"/>
    <property type="match status" value="1"/>
</dbReference>
<keyword evidence="3" id="KW-0479">Metal-binding</keyword>
<dbReference type="GO" id="GO:0006357">
    <property type="term" value="P:regulation of transcription by RNA polymerase II"/>
    <property type="evidence" value="ECO:0007669"/>
    <property type="project" value="TreeGrafter"/>
</dbReference>
<organism evidence="7 8">
    <name type="scientific">Quillaja saponaria</name>
    <name type="common">Soap bark tree</name>
    <dbReference type="NCBI Taxonomy" id="32244"/>
    <lineage>
        <taxon>Eukaryota</taxon>
        <taxon>Viridiplantae</taxon>
        <taxon>Streptophyta</taxon>
        <taxon>Embryophyta</taxon>
        <taxon>Tracheophyta</taxon>
        <taxon>Spermatophyta</taxon>
        <taxon>Magnoliopsida</taxon>
        <taxon>eudicotyledons</taxon>
        <taxon>Gunneridae</taxon>
        <taxon>Pentapetalae</taxon>
        <taxon>rosids</taxon>
        <taxon>fabids</taxon>
        <taxon>Fabales</taxon>
        <taxon>Quillajaceae</taxon>
        <taxon>Quillaja</taxon>
    </lineage>
</organism>
<dbReference type="GO" id="GO:0000785">
    <property type="term" value="C:chromatin"/>
    <property type="evidence" value="ECO:0007669"/>
    <property type="project" value="TreeGrafter"/>
</dbReference>
<dbReference type="GO" id="GO:0046872">
    <property type="term" value="F:metal ion binding"/>
    <property type="evidence" value="ECO:0007669"/>
    <property type="project" value="UniProtKB-KW"/>
</dbReference>
<comment type="caution">
    <text evidence="7">The sequence shown here is derived from an EMBL/GenBank/DDBJ whole genome shotgun (WGS) entry which is preliminary data.</text>
</comment>
<dbReference type="Gene3D" id="2.60.120.650">
    <property type="entry name" value="Cupin"/>
    <property type="match status" value="1"/>
</dbReference>
<dbReference type="Proteomes" id="UP001163823">
    <property type="component" value="Chromosome 11"/>
</dbReference>
<evidence type="ECO:0000256" key="1">
    <source>
        <dbReference type="ARBA" id="ARBA00004123"/>
    </source>
</evidence>
<evidence type="ECO:0000313" key="7">
    <source>
        <dbReference type="EMBL" id="KAJ7951310.1"/>
    </source>
</evidence>
<keyword evidence="4" id="KW-0539">Nucleus</keyword>
<comment type="similarity">
    <text evidence="2">Belongs to the JARID1 histone demethylase family.</text>
</comment>
<dbReference type="AlphaFoldDB" id="A0AAD7L606"/>
<evidence type="ECO:0000259" key="6">
    <source>
        <dbReference type="PROSITE" id="PS51184"/>
    </source>
</evidence>
<dbReference type="CDD" id="cd02208">
    <property type="entry name" value="cupin_RmlC-like"/>
    <property type="match status" value="1"/>
</dbReference>
<dbReference type="InterPro" id="IPR003347">
    <property type="entry name" value="JmjC_dom"/>
</dbReference>
<comment type="subcellular location">
    <subcellularLocation>
        <location evidence="1">Nucleus</location>
    </subcellularLocation>
</comment>
<proteinExistence type="inferred from homology"/>
<dbReference type="GO" id="GO:0000118">
    <property type="term" value="C:histone deacetylase complex"/>
    <property type="evidence" value="ECO:0007669"/>
    <property type="project" value="TreeGrafter"/>
</dbReference>
<dbReference type="GO" id="GO:0031490">
    <property type="term" value="F:chromatin DNA binding"/>
    <property type="evidence" value="ECO:0007669"/>
    <property type="project" value="TreeGrafter"/>
</dbReference>
<dbReference type="GO" id="GO:0003712">
    <property type="term" value="F:transcription coregulator activity"/>
    <property type="evidence" value="ECO:0007669"/>
    <property type="project" value="TreeGrafter"/>
</dbReference>
<feature type="region of interest" description="Disordered" evidence="5">
    <location>
        <begin position="105"/>
        <end position="126"/>
    </location>
</feature>
<evidence type="ECO:0000256" key="3">
    <source>
        <dbReference type="ARBA" id="ARBA00022723"/>
    </source>
</evidence>
<dbReference type="KEGG" id="qsa:O6P43_027381"/>
<sequence length="360" mass="41080">MVAKCMESEKVVDDDHSLYKHRVVKTKKLDKGQLSVTLPLSNSISEQKFETLNHDGEVAGGLTCSSSITQVDEFRTKYLDSSGAEDMNQKSERLSKEYCSSASRNVSERNYPSEDGVHINPSSSASEVYHDNVSETEIKSMVDQNASSLDHVQSSKDLMARCTNGKYSDGMDVIENNISEDPESSDTKHDRRKYSMNTNNESEVVHGGAVWDIFRRQDVPKLIEYLEKHKEEFHHINNLPVNSVIHPIHDQTLFLNEKHKKQLKKEFNLEPWTFEQYLGEAVFIPAGCPHQVRNRKSCIKVALDFVSPENVGECIRLTEEFRLLPKTHRAKEDKLEVKKMTLYAVSSALREAKKLMMKVE</sequence>
<protein>
    <submittedName>
        <fullName evidence="7">Lysine-specific demethylase JMJ25</fullName>
    </submittedName>
</protein>
<dbReference type="PANTHER" id="PTHR12549">
    <property type="entry name" value="JMJC DOMAIN-CONTAINING HISTONE DEMETHYLATION PROTEIN"/>
    <property type="match status" value="1"/>
</dbReference>
<dbReference type="Pfam" id="PF02373">
    <property type="entry name" value="JmjC"/>
    <property type="match status" value="1"/>
</dbReference>
<accession>A0AAD7L606</accession>
<name>A0AAD7L606_QUISA</name>